<evidence type="ECO:0000313" key="1">
    <source>
        <dbReference type="EMBL" id="JAC61615.1"/>
    </source>
</evidence>
<dbReference type="AlphaFoldDB" id="A0A061QT91"/>
<organism evidence="1">
    <name type="scientific">Tetraselmis sp. GSL018</name>
    <dbReference type="NCBI Taxonomy" id="582737"/>
    <lineage>
        <taxon>Eukaryota</taxon>
        <taxon>Viridiplantae</taxon>
        <taxon>Chlorophyta</taxon>
        <taxon>core chlorophytes</taxon>
        <taxon>Chlorodendrophyceae</taxon>
        <taxon>Chlorodendrales</taxon>
        <taxon>Chlorodendraceae</taxon>
        <taxon>Tetraselmis</taxon>
    </lineage>
</organism>
<feature type="non-terminal residue" evidence="1">
    <location>
        <position position="1"/>
    </location>
</feature>
<sequence length="89" mass="10199">IKCPLLSLFEAEFSSHEGSFPFPSRNFEGNDRPQLMPPKHQNVKHTYGSTGKYHYWRLPQPLDWPKMQKPVPTPWQPLSAVAVTGPFPP</sequence>
<dbReference type="EMBL" id="GBEZ01025473">
    <property type="protein sequence ID" value="JAC61615.1"/>
    <property type="molecule type" value="Transcribed_RNA"/>
</dbReference>
<accession>A0A061QT91</accession>
<reference evidence="1" key="1">
    <citation type="submission" date="2014-05" db="EMBL/GenBank/DDBJ databases">
        <title>The transcriptome of the halophilic microalga Tetraselmis sp. GSL018 isolated from the Great Salt Lake, Utah.</title>
        <authorList>
            <person name="Jinkerson R.E."/>
            <person name="D'Adamo S."/>
            <person name="Posewitz M.C."/>
        </authorList>
    </citation>
    <scope>NUCLEOTIDE SEQUENCE</scope>
    <source>
        <strain evidence="1">GSL018</strain>
    </source>
</reference>
<protein>
    <submittedName>
        <fullName evidence="1">Uncharacterized protein</fullName>
    </submittedName>
</protein>
<gene>
    <name evidence="1" type="ORF">TSPGSL018_25725</name>
</gene>
<proteinExistence type="predicted"/>
<name>A0A061QT91_9CHLO</name>